<evidence type="ECO:0000313" key="8">
    <source>
        <dbReference type="Proteomes" id="UP000011518"/>
    </source>
</evidence>
<name>L9JR95_TUPCH</name>
<keyword evidence="2 5" id="KW-0853">WD repeat</keyword>
<dbReference type="GO" id="GO:0007165">
    <property type="term" value="P:signal transduction"/>
    <property type="evidence" value="ECO:0007669"/>
    <property type="project" value="UniProtKB-KW"/>
</dbReference>
<evidence type="ECO:0000256" key="4">
    <source>
        <dbReference type="ARBA" id="ARBA00023224"/>
    </source>
</evidence>
<dbReference type="InterPro" id="IPR001680">
    <property type="entry name" value="WD40_rpt"/>
</dbReference>
<accession>L9JR95</accession>
<feature type="compositionally biased region" description="Polar residues" evidence="6">
    <location>
        <begin position="1"/>
        <end position="10"/>
    </location>
</feature>
<dbReference type="SUPFAM" id="SSF50978">
    <property type="entry name" value="WD40 repeat-like"/>
    <property type="match status" value="1"/>
</dbReference>
<feature type="repeat" description="WD" evidence="5">
    <location>
        <begin position="161"/>
        <end position="185"/>
    </location>
</feature>
<dbReference type="EMBL" id="KB320953">
    <property type="protein sequence ID" value="ELW52789.1"/>
    <property type="molecule type" value="Genomic_DNA"/>
</dbReference>
<dbReference type="InterPro" id="IPR001632">
    <property type="entry name" value="WD40_G-protein_beta-like"/>
</dbReference>
<reference evidence="8" key="1">
    <citation type="submission" date="2012-07" db="EMBL/GenBank/DDBJ databases">
        <title>Genome of the Chinese tree shrew, a rising model animal genetically related to primates.</title>
        <authorList>
            <person name="Zhang G."/>
            <person name="Fan Y."/>
            <person name="Yao Y."/>
            <person name="Huang Z."/>
        </authorList>
    </citation>
    <scope>NUCLEOTIDE SEQUENCE [LARGE SCALE GENOMIC DNA]</scope>
</reference>
<dbReference type="AlphaFoldDB" id="L9JR95"/>
<dbReference type="Proteomes" id="UP000011518">
    <property type="component" value="Unassembled WGS sequence"/>
</dbReference>
<dbReference type="Gene3D" id="2.130.10.10">
    <property type="entry name" value="YVTN repeat-like/Quinoprotein amine dehydrogenase"/>
    <property type="match status" value="1"/>
</dbReference>
<gene>
    <name evidence="7" type="ORF">TREES_T100017922</name>
</gene>
<sequence length="298" mass="32168">MLQTSATDQWTRLGPGKARPSRCVSGESAGDLLHKPEEDEPTAERTCCTRLQCREGPELSAQGPPPCGPRSPRDAVEPGTLVIHPARLLQGHSLGSAFRQLDLFGRQTRTPVGTARTCCTRLQCREGPELSAQGPPPCGPRSPRDAVEPGARRLPREGTARLLVSASQDGKLIIWDSYTTNKVHAIPLRSSWVMTCAYAPSGNFVACGGLDNICSIGLRTPPLGPALCALSHLCPLGTHSPGKPWALRPWSPVFPMDTNFCFVPDSRQGQMQGQVTARELHVDELTVGPRAEKERVFG</sequence>
<dbReference type="InParanoid" id="L9JR95"/>
<organism evidence="7 8">
    <name type="scientific">Tupaia chinensis</name>
    <name type="common">Chinese tree shrew</name>
    <name type="synonym">Tupaia belangeri chinensis</name>
    <dbReference type="NCBI Taxonomy" id="246437"/>
    <lineage>
        <taxon>Eukaryota</taxon>
        <taxon>Metazoa</taxon>
        <taxon>Chordata</taxon>
        <taxon>Craniata</taxon>
        <taxon>Vertebrata</taxon>
        <taxon>Euteleostomi</taxon>
        <taxon>Mammalia</taxon>
        <taxon>Eutheria</taxon>
        <taxon>Euarchontoglires</taxon>
        <taxon>Scandentia</taxon>
        <taxon>Tupaiidae</taxon>
        <taxon>Tupaia</taxon>
    </lineage>
</organism>
<reference evidence="8" key="2">
    <citation type="journal article" date="2013" name="Nat. Commun.">
        <title>Genome of the Chinese tree shrew.</title>
        <authorList>
            <person name="Fan Y."/>
            <person name="Huang Z.Y."/>
            <person name="Cao C.C."/>
            <person name="Chen C.S."/>
            <person name="Chen Y.X."/>
            <person name="Fan D.D."/>
            <person name="He J."/>
            <person name="Hou H.L."/>
            <person name="Hu L."/>
            <person name="Hu X.T."/>
            <person name="Jiang X.T."/>
            <person name="Lai R."/>
            <person name="Lang Y.S."/>
            <person name="Liang B."/>
            <person name="Liao S.G."/>
            <person name="Mu D."/>
            <person name="Ma Y.Y."/>
            <person name="Niu Y.Y."/>
            <person name="Sun X.Q."/>
            <person name="Xia J.Q."/>
            <person name="Xiao J."/>
            <person name="Xiong Z.Q."/>
            <person name="Xu L."/>
            <person name="Yang L."/>
            <person name="Zhang Y."/>
            <person name="Zhao W."/>
            <person name="Zhao X.D."/>
            <person name="Zheng Y.T."/>
            <person name="Zhou J.M."/>
            <person name="Zhu Y.B."/>
            <person name="Zhang G.J."/>
            <person name="Wang J."/>
            <person name="Yao Y.G."/>
        </authorList>
    </citation>
    <scope>NUCLEOTIDE SEQUENCE [LARGE SCALE GENOMIC DNA]</scope>
</reference>
<protein>
    <submittedName>
        <fullName evidence="7">Guanine nucleotide-binding protein G(I)/G(S)/G(T) subunit beta-2</fullName>
    </submittedName>
</protein>
<evidence type="ECO:0000256" key="5">
    <source>
        <dbReference type="PROSITE-ProRule" id="PRU00221"/>
    </source>
</evidence>
<evidence type="ECO:0000256" key="2">
    <source>
        <dbReference type="ARBA" id="ARBA00022574"/>
    </source>
</evidence>
<feature type="region of interest" description="Disordered" evidence="6">
    <location>
        <begin position="129"/>
        <end position="151"/>
    </location>
</feature>
<keyword evidence="3" id="KW-0677">Repeat</keyword>
<proteinExistence type="inferred from homology"/>
<dbReference type="PANTHER" id="PTHR19850">
    <property type="entry name" value="GUANINE NUCLEOTIDE-BINDING PROTEIN BETA G PROTEIN BETA"/>
    <property type="match status" value="1"/>
</dbReference>
<evidence type="ECO:0000313" key="7">
    <source>
        <dbReference type="EMBL" id="ELW52789.1"/>
    </source>
</evidence>
<evidence type="ECO:0000256" key="6">
    <source>
        <dbReference type="SAM" id="MobiDB-lite"/>
    </source>
</evidence>
<keyword evidence="8" id="KW-1185">Reference proteome</keyword>
<feature type="compositionally biased region" description="Basic and acidic residues" evidence="6">
    <location>
        <begin position="142"/>
        <end position="151"/>
    </location>
</feature>
<evidence type="ECO:0000256" key="3">
    <source>
        <dbReference type="ARBA" id="ARBA00022737"/>
    </source>
</evidence>
<keyword evidence="4" id="KW-0807">Transducer</keyword>
<dbReference type="PRINTS" id="PR00319">
    <property type="entry name" value="GPROTEINB"/>
</dbReference>
<dbReference type="Pfam" id="PF00400">
    <property type="entry name" value="WD40"/>
    <property type="match status" value="1"/>
</dbReference>
<dbReference type="InterPro" id="IPR015943">
    <property type="entry name" value="WD40/YVTN_repeat-like_dom_sf"/>
</dbReference>
<feature type="region of interest" description="Disordered" evidence="6">
    <location>
        <begin position="1"/>
        <end position="41"/>
    </location>
</feature>
<dbReference type="PROSITE" id="PS50082">
    <property type="entry name" value="WD_REPEATS_2"/>
    <property type="match status" value="1"/>
</dbReference>
<dbReference type="InterPro" id="IPR036322">
    <property type="entry name" value="WD40_repeat_dom_sf"/>
</dbReference>
<dbReference type="InterPro" id="IPR016346">
    <property type="entry name" value="G-protein_beta_1-5"/>
</dbReference>
<evidence type="ECO:0000256" key="1">
    <source>
        <dbReference type="ARBA" id="ARBA00009768"/>
    </source>
</evidence>
<comment type="similarity">
    <text evidence="1">Belongs to the WD repeat G protein beta family.</text>
</comment>
<dbReference type="STRING" id="246437.L9JR95"/>